<dbReference type="Pfam" id="PF02600">
    <property type="entry name" value="DsbB"/>
    <property type="match status" value="1"/>
</dbReference>
<sequence length="168" mass="18789">MRQNTRQSVLALLMIMAGFSALGVAWWTQHELGIMPCELCLWERWPWRVLVVLGVMVPVLPSKWGRVVLWLCAPVLLVAEGLAICHAGVEWKWWPSPFPACHAAHVVGRTLAERWASMPLVPSKPCDAPTYLIPGLPVSMAVMGGVFTLVVFVAWSTGMVWSKNNRRF</sequence>
<dbReference type="GO" id="GO:0016020">
    <property type="term" value="C:membrane"/>
    <property type="evidence" value="ECO:0007669"/>
    <property type="project" value="UniProtKB-SubCell"/>
</dbReference>
<gene>
    <name evidence="6" type="ORF">HK26_04620</name>
</gene>
<feature type="transmembrane region" description="Helical" evidence="5">
    <location>
        <begin position="68"/>
        <end position="89"/>
    </location>
</feature>
<dbReference type="GO" id="GO:0015035">
    <property type="term" value="F:protein-disulfide reductase activity"/>
    <property type="evidence" value="ECO:0007669"/>
    <property type="project" value="InterPro"/>
</dbReference>
<evidence type="ECO:0000313" key="7">
    <source>
        <dbReference type="Proteomes" id="UP000194931"/>
    </source>
</evidence>
<keyword evidence="2 5" id="KW-0812">Transmembrane</keyword>
<evidence type="ECO:0000256" key="2">
    <source>
        <dbReference type="ARBA" id="ARBA00022692"/>
    </source>
</evidence>
<dbReference type="Gene3D" id="1.20.1550.10">
    <property type="entry name" value="DsbB-like"/>
    <property type="match status" value="1"/>
</dbReference>
<dbReference type="STRING" id="1236501.GCA_000613865_01161"/>
<keyword evidence="7" id="KW-1185">Reference proteome</keyword>
<comment type="caution">
    <text evidence="6">The sequence shown here is derived from an EMBL/GenBank/DDBJ whole genome shotgun (WGS) entry which is preliminary data.</text>
</comment>
<organism evidence="6 7">
    <name type="scientific">Acetobacter okinawensis</name>
    <dbReference type="NCBI Taxonomy" id="1076594"/>
    <lineage>
        <taxon>Bacteria</taxon>
        <taxon>Pseudomonadati</taxon>
        <taxon>Pseudomonadota</taxon>
        <taxon>Alphaproteobacteria</taxon>
        <taxon>Acetobacterales</taxon>
        <taxon>Acetobacteraceae</taxon>
        <taxon>Acetobacter</taxon>
    </lineage>
</organism>
<dbReference type="SUPFAM" id="SSF158442">
    <property type="entry name" value="DsbB-like"/>
    <property type="match status" value="1"/>
</dbReference>
<feature type="transmembrane region" description="Helical" evidence="5">
    <location>
        <begin position="45"/>
        <end position="61"/>
    </location>
</feature>
<dbReference type="GO" id="GO:0016746">
    <property type="term" value="F:acyltransferase activity"/>
    <property type="evidence" value="ECO:0007669"/>
    <property type="project" value="UniProtKB-KW"/>
</dbReference>
<keyword evidence="4 5" id="KW-0472">Membrane</keyword>
<dbReference type="Proteomes" id="UP000194931">
    <property type="component" value="Unassembled WGS sequence"/>
</dbReference>
<dbReference type="EMBL" id="JOPJ01000002">
    <property type="protein sequence ID" value="OUJ13921.1"/>
    <property type="molecule type" value="Genomic_DNA"/>
</dbReference>
<feature type="transmembrane region" description="Helical" evidence="5">
    <location>
        <begin position="138"/>
        <end position="161"/>
    </location>
</feature>
<dbReference type="GO" id="GO:0006457">
    <property type="term" value="P:protein folding"/>
    <property type="evidence" value="ECO:0007669"/>
    <property type="project" value="InterPro"/>
</dbReference>
<proteinExistence type="predicted"/>
<evidence type="ECO:0000256" key="1">
    <source>
        <dbReference type="ARBA" id="ARBA00004141"/>
    </source>
</evidence>
<keyword evidence="6" id="KW-0012">Acyltransferase</keyword>
<dbReference type="InterPro" id="IPR023380">
    <property type="entry name" value="DsbB-like_sf"/>
</dbReference>
<evidence type="ECO:0000256" key="5">
    <source>
        <dbReference type="SAM" id="Phobius"/>
    </source>
</evidence>
<evidence type="ECO:0000313" key="6">
    <source>
        <dbReference type="EMBL" id="OUJ13921.1"/>
    </source>
</evidence>
<feature type="transmembrane region" description="Helical" evidence="5">
    <location>
        <begin position="9"/>
        <end position="29"/>
    </location>
</feature>
<dbReference type="RefSeq" id="WP_257640808.1">
    <property type="nucleotide sequence ID" value="NZ_JOPJ01000002.1"/>
</dbReference>
<reference evidence="7" key="1">
    <citation type="submission" date="2014-06" db="EMBL/GenBank/DDBJ databases">
        <authorList>
            <person name="Winans N.J."/>
            <person name="Newell P.D."/>
            <person name="Douglas A.E."/>
        </authorList>
    </citation>
    <scope>NUCLEOTIDE SEQUENCE [LARGE SCALE GENOMIC DNA]</scope>
</reference>
<accession>A0A252BYQ1</accession>
<dbReference type="eggNOG" id="COG1495">
    <property type="taxonomic scope" value="Bacteria"/>
</dbReference>
<name>A0A252BYQ1_9PROT</name>
<keyword evidence="3 5" id="KW-1133">Transmembrane helix</keyword>
<comment type="subcellular location">
    <subcellularLocation>
        <location evidence="1">Membrane</location>
        <topology evidence="1">Multi-pass membrane protein</topology>
    </subcellularLocation>
</comment>
<dbReference type="AlphaFoldDB" id="A0A252BYQ1"/>
<dbReference type="InterPro" id="IPR003752">
    <property type="entry name" value="DiS_bond_form_DsbB/BdbC"/>
</dbReference>
<protein>
    <submittedName>
        <fullName evidence="6">Dihydrolipoamide acyltransferase</fullName>
    </submittedName>
</protein>
<evidence type="ECO:0000256" key="4">
    <source>
        <dbReference type="ARBA" id="ARBA00023136"/>
    </source>
</evidence>
<keyword evidence="6" id="KW-0808">Transferase</keyword>
<evidence type="ECO:0000256" key="3">
    <source>
        <dbReference type="ARBA" id="ARBA00022989"/>
    </source>
</evidence>